<dbReference type="InterPro" id="IPR023319">
    <property type="entry name" value="Tex-like_HTH_dom_sf"/>
</dbReference>
<dbReference type="GO" id="GO:0008023">
    <property type="term" value="C:transcription elongation factor complex"/>
    <property type="evidence" value="ECO:0007669"/>
    <property type="project" value="TreeGrafter"/>
</dbReference>
<dbReference type="GO" id="GO:0140673">
    <property type="term" value="P:transcription elongation-coupled chromatin remodeling"/>
    <property type="evidence" value="ECO:0007669"/>
    <property type="project" value="InterPro"/>
</dbReference>
<dbReference type="GO" id="GO:0031491">
    <property type="term" value="F:nucleosome binding"/>
    <property type="evidence" value="ECO:0007669"/>
    <property type="project" value="TreeGrafter"/>
</dbReference>
<dbReference type="PANTHER" id="PTHR10145:SF6">
    <property type="entry name" value="TRANSCRIPTION ELONGATION FACTOR SPT6"/>
    <property type="match status" value="1"/>
</dbReference>
<reference evidence="3 4" key="1">
    <citation type="journal article" date="2020" name="J. Phycol.">
        <title>Comparative genome analysis reveals Cyanidiococcus gen. nov., a new extremophilic red algal genus sister to Cyanidioschyzon (Cyanidioschyzonaceae, Rhodophyta).</title>
        <authorList>
            <person name="Liu S.-L."/>
            <person name="Chiang Y.-R."/>
            <person name="Yoon H.S."/>
            <person name="Fu H.-Y."/>
        </authorList>
    </citation>
    <scope>NUCLEOTIDE SEQUENCE [LARGE SCALE GENOMIC DNA]</scope>
    <source>
        <strain evidence="3 4">THAL066</strain>
    </source>
</reference>
<dbReference type="Proteomes" id="UP000530660">
    <property type="component" value="Unassembled WGS sequence"/>
</dbReference>
<evidence type="ECO:0000256" key="1">
    <source>
        <dbReference type="SAM" id="MobiDB-lite"/>
    </source>
</evidence>
<dbReference type="InterPro" id="IPR028088">
    <property type="entry name" value="Spt6_HTH_DNA-bd_dom"/>
</dbReference>
<proteinExistence type="predicted"/>
<name>A0A7J7IE41_9RHOD</name>
<sequence>MRMTTVDDDLEDFIDYGDGEAGRRRRRLARQRARAVLKASRSGRSAAGVDTYAVTILRELFGDPEALSDYCGEPLLYHGDPEQIRSWLHNLGIDEPSEVEQALSLDTWPAEAPPETSSTPDQDQDGSKTTRSPVLSVEQSEMLAELYATTRDDAIRALDIPEYTQLYHLGSDQTGRPLPREIMDDSDIRYEAEWIVTNGLADLRRSSETLASETALVDQVAYLLRFLHLEHLDVAHIAMYRREYLEPDLLTPLDASNIDGQRKPVLETPAHFVGDWTRLWRALEWDRRYFQFLQQKRRLMDWYEEHEEQELFMLASGAFRREMLLDVDKYARLRHQLSRMESNKHDEDAANLDSHRGSVTNELVSSDAEDAVPQRSEQDHEHHPAVIHNHGTMAMQHPMQATTLPDHAHEHAHASPGRFEVGATVVDTSSSSSMLLRPPQPSSSPTSDSSQRFPKSSRANANGTTAQARHLVSTGSRSSGYCVSTRAGVASASSWSVSSFATGPTPYSHGLGQSPSD</sequence>
<feature type="region of interest" description="Disordered" evidence="1">
    <location>
        <begin position="493"/>
        <end position="517"/>
    </location>
</feature>
<evidence type="ECO:0000313" key="4">
    <source>
        <dbReference type="Proteomes" id="UP000530660"/>
    </source>
</evidence>
<dbReference type="AlphaFoldDB" id="A0A7J7IE41"/>
<dbReference type="Gene3D" id="1.10.10.650">
    <property type="entry name" value="RuvA domain 2-like"/>
    <property type="match status" value="1"/>
</dbReference>
<feature type="compositionally biased region" description="Polar residues" evidence="1">
    <location>
        <begin position="115"/>
        <end position="135"/>
    </location>
</feature>
<protein>
    <recommendedName>
        <fullName evidence="2">Helix-turn-helix DNA-binding domain-containing protein</fullName>
    </recommendedName>
</protein>
<dbReference type="OrthoDB" id="2611at2759"/>
<feature type="domain" description="Helix-turn-helix DNA-binding" evidence="2">
    <location>
        <begin position="183"/>
        <end position="305"/>
    </location>
</feature>
<gene>
    <name evidence="3" type="ORF">F1559_002604</name>
</gene>
<keyword evidence="4" id="KW-1185">Reference proteome</keyword>
<feature type="compositionally biased region" description="Polar residues" evidence="1">
    <location>
        <begin position="453"/>
        <end position="481"/>
    </location>
</feature>
<dbReference type="PANTHER" id="PTHR10145">
    <property type="entry name" value="TRANSCRIPTION ELONGATION FACTOR SPT6"/>
    <property type="match status" value="1"/>
</dbReference>
<feature type="compositionally biased region" description="Low complexity" evidence="1">
    <location>
        <begin position="427"/>
        <end position="452"/>
    </location>
</feature>
<dbReference type="GO" id="GO:0042393">
    <property type="term" value="F:histone binding"/>
    <property type="evidence" value="ECO:0007669"/>
    <property type="project" value="TreeGrafter"/>
</dbReference>
<organism evidence="3 4">
    <name type="scientific">Cyanidiococcus yangmingshanensis</name>
    <dbReference type="NCBI Taxonomy" id="2690220"/>
    <lineage>
        <taxon>Eukaryota</taxon>
        <taxon>Rhodophyta</taxon>
        <taxon>Bangiophyceae</taxon>
        <taxon>Cyanidiales</taxon>
        <taxon>Cyanidiaceae</taxon>
        <taxon>Cyanidiococcus</taxon>
    </lineage>
</organism>
<dbReference type="EMBL" id="VWRR01000019">
    <property type="protein sequence ID" value="KAF6000601.1"/>
    <property type="molecule type" value="Genomic_DNA"/>
</dbReference>
<evidence type="ECO:0000313" key="3">
    <source>
        <dbReference type="EMBL" id="KAF6000601.1"/>
    </source>
</evidence>
<accession>A0A7J7IE41</accession>
<dbReference type="GO" id="GO:0003677">
    <property type="term" value="F:DNA binding"/>
    <property type="evidence" value="ECO:0007669"/>
    <property type="project" value="InterPro"/>
</dbReference>
<dbReference type="InterPro" id="IPR017072">
    <property type="entry name" value="TF_Spt6"/>
</dbReference>
<feature type="region of interest" description="Disordered" evidence="1">
    <location>
        <begin position="426"/>
        <end position="481"/>
    </location>
</feature>
<dbReference type="Pfam" id="PF14641">
    <property type="entry name" value="HTH_44"/>
    <property type="match status" value="1"/>
</dbReference>
<evidence type="ECO:0000259" key="2">
    <source>
        <dbReference type="Pfam" id="PF14641"/>
    </source>
</evidence>
<comment type="caution">
    <text evidence="3">The sequence shown here is derived from an EMBL/GenBank/DDBJ whole genome shotgun (WGS) entry which is preliminary data.</text>
</comment>
<feature type="region of interest" description="Disordered" evidence="1">
    <location>
        <begin position="109"/>
        <end position="135"/>
    </location>
</feature>
<dbReference type="GO" id="GO:0034728">
    <property type="term" value="P:nucleosome organization"/>
    <property type="evidence" value="ECO:0007669"/>
    <property type="project" value="TreeGrafter"/>
</dbReference>